<keyword evidence="6" id="KW-0804">Transcription</keyword>
<dbReference type="Proteomes" id="UP001281656">
    <property type="component" value="Unassembled WGS sequence"/>
</dbReference>
<reference evidence="7 8" key="1">
    <citation type="submission" date="2023-04" db="EMBL/GenBank/DDBJ databases">
        <title>Clostridium tannerae sp. nov., isolated from the fecal material of an alpaca.</title>
        <authorList>
            <person name="Miller S."/>
            <person name="Hendry M."/>
            <person name="King J."/>
            <person name="Sankaranarayanan K."/>
            <person name="Lawson P.A."/>
        </authorList>
    </citation>
    <scope>NUCLEOTIDE SEQUENCE [LARGE SCALE GENOMIC DNA]</scope>
    <source>
        <strain evidence="7 8">A1-XYC3</strain>
    </source>
</reference>
<keyword evidence="2" id="KW-0678">Repressor</keyword>
<evidence type="ECO:0000256" key="2">
    <source>
        <dbReference type="ARBA" id="ARBA00022491"/>
    </source>
</evidence>
<evidence type="ECO:0000313" key="7">
    <source>
        <dbReference type="EMBL" id="MDW8802398.1"/>
    </source>
</evidence>
<dbReference type="InterPro" id="IPR036390">
    <property type="entry name" value="WH_DNA-bd_sf"/>
</dbReference>
<comment type="caution">
    <text evidence="7">The sequence shown here is derived from an EMBL/GenBank/DDBJ whole genome shotgun (WGS) entry which is preliminary data.</text>
</comment>
<name>A0ABU4JW84_9CLOT</name>
<organism evidence="7 8">
    <name type="scientific">Clostridium tanneri</name>
    <dbReference type="NCBI Taxonomy" id="3037988"/>
    <lineage>
        <taxon>Bacteria</taxon>
        <taxon>Bacillati</taxon>
        <taxon>Bacillota</taxon>
        <taxon>Clostridia</taxon>
        <taxon>Eubacteriales</taxon>
        <taxon>Clostridiaceae</taxon>
        <taxon>Clostridium</taxon>
    </lineage>
</organism>
<keyword evidence="4" id="KW-0805">Transcription regulation</keyword>
<dbReference type="Gene3D" id="1.10.10.10">
    <property type="entry name" value="Winged helix-like DNA-binding domain superfamily/Winged helix DNA-binding domain"/>
    <property type="match status" value="1"/>
</dbReference>
<evidence type="ECO:0000256" key="4">
    <source>
        <dbReference type="ARBA" id="ARBA00023015"/>
    </source>
</evidence>
<dbReference type="InterPro" id="IPR002481">
    <property type="entry name" value="FUR"/>
</dbReference>
<sequence length="150" mass="17471">MINEFNDINYIGDKLKERGYKLTQQRLQIIKAIYKNNIHMNADEIYSKVKGKNIGLSTVYRNVTILEEVGVLKKINITNTIYYELDLTDKYKFHIHAKCVKCNKIIDIEETEVYGNFMKSLKERNEILIESTSIVLSGVCKDCEKKLKIS</sequence>
<dbReference type="InterPro" id="IPR043135">
    <property type="entry name" value="Fur_C"/>
</dbReference>
<dbReference type="EMBL" id="JARUJP010000019">
    <property type="protein sequence ID" value="MDW8802398.1"/>
    <property type="molecule type" value="Genomic_DNA"/>
</dbReference>
<proteinExistence type="inferred from homology"/>
<evidence type="ECO:0000313" key="8">
    <source>
        <dbReference type="Proteomes" id="UP001281656"/>
    </source>
</evidence>
<dbReference type="PANTHER" id="PTHR33202:SF7">
    <property type="entry name" value="FERRIC UPTAKE REGULATION PROTEIN"/>
    <property type="match status" value="1"/>
</dbReference>
<dbReference type="SUPFAM" id="SSF46785">
    <property type="entry name" value="Winged helix' DNA-binding domain"/>
    <property type="match status" value="1"/>
</dbReference>
<protein>
    <submittedName>
        <fullName evidence="7">Fur family transcriptional regulator</fullName>
    </submittedName>
</protein>
<evidence type="ECO:0000256" key="5">
    <source>
        <dbReference type="ARBA" id="ARBA00023125"/>
    </source>
</evidence>
<dbReference type="Gene3D" id="3.30.1490.190">
    <property type="match status" value="1"/>
</dbReference>
<comment type="similarity">
    <text evidence="1">Belongs to the Fur family.</text>
</comment>
<dbReference type="PANTHER" id="PTHR33202">
    <property type="entry name" value="ZINC UPTAKE REGULATION PROTEIN"/>
    <property type="match status" value="1"/>
</dbReference>
<evidence type="ECO:0000256" key="1">
    <source>
        <dbReference type="ARBA" id="ARBA00007957"/>
    </source>
</evidence>
<keyword evidence="5" id="KW-0238">DNA-binding</keyword>
<dbReference type="RefSeq" id="WP_318798741.1">
    <property type="nucleotide sequence ID" value="NZ_JARUJP010000019.1"/>
</dbReference>
<evidence type="ECO:0000256" key="3">
    <source>
        <dbReference type="ARBA" id="ARBA00022833"/>
    </source>
</evidence>
<dbReference type="Pfam" id="PF01475">
    <property type="entry name" value="FUR"/>
    <property type="match status" value="1"/>
</dbReference>
<dbReference type="CDD" id="cd07153">
    <property type="entry name" value="Fur_like"/>
    <property type="match status" value="1"/>
</dbReference>
<evidence type="ECO:0000256" key="6">
    <source>
        <dbReference type="ARBA" id="ARBA00023163"/>
    </source>
</evidence>
<gene>
    <name evidence="7" type="ORF">P8V03_14705</name>
</gene>
<dbReference type="InterPro" id="IPR036388">
    <property type="entry name" value="WH-like_DNA-bd_sf"/>
</dbReference>
<keyword evidence="3" id="KW-0862">Zinc</keyword>
<accession>A0ABU4JW84</accession>
<keyword evidence="8" id="KW-1185">Reference proteome</keyword>